<reference evidence="3" key="2">
    <citation type="journal article" date="2021" name="PeerJ">
        <title>Extensive microbial diversity within the chicken gut microbiome revealed by metagenomics and culture.</title>
        <authorList>
            <person name="Gilroy R."/>
            <person name="Ravi A."/>
            <person name="Getino M."/>
            <person name="Pursley I."/>
            <person name="Horton D.L."/>
            <person name="Alikhan N.F."/>
            <person name="Baker D."/>
            <person name="Gharbi K."/>
            <person name="Hall N."/>
            <person name="Watson M."/>
            <person name="Adriaenssens E.M."/>
            <person name="Foster-Nyarko E."/>
            <person name="Jarju S."/>
            <person name="Secka A."/>
            <person name="Antonio M."/>
            <person name="Oren A."/>
            <person name="Chaudhuri R.R."/>
            <person name="La Ragione R."/>
            <person name="Hildebrand F."/>
            <person name="Pallen M.J."/>
        </authorList>
    </citation>
    <scope>NUCLEOTIDE SEQUENCE</scope>
    <source>
        <strain evidence="3">B1-8020</strain>
    </source>
</reference>
<dbReference type="Pfam" id="PF20200">
    <property type="entry name" value="DUF6562"/>
    <property type="match status" value="1"/>
</dbReference>
<dbReference type="InterPro" id="IPR046692">
    <property type="entry name" value="DUF6562"/>
</dbReference>
<dbReference type="EMBL" id="JADIMA010000044">
    <property type="protein sequence ID" value="MBO8472954.1"/>
    <property type="molecule type" value="Genomic_DNA"/>
</dbReference>
<dbReference type="InterPro" id="IPR001322">
    <property type="entry name" value="Lamin_tail_dom"/>
</dbReference>
<evidence type="ECO:0000313" key="4">
    <source>
        <dbReference type="Proteomes" id="UP000823604"/>
    </source>
</evidence>
<gene>
    <name evidence="3" type="ORF">IAB81_04935</name>
</gene>
<sequence length="1039" mass="112891">MKNRIFVYLLALATLALGMSSCVREELSGNGAPTEVTVSVSLPDGIVVKSDENPGDGTVANRCILEIYEEGELYGERMYADIDAMGADFTIRLITGRTYSFVFWADYAEGSAGEGFEDAYYNTSAGLTDITVNADAYVNNSDRLDAFYGSFSQKIEAGVELNFNLTRPFGQINIYTLDLASIPSNVNLADVVARVSFEQVPAGFNALDGSISSERISLTPASFAVPVNFPAPGEAPAAEAQISFDYLFASPEEGKTLVNFTLELEENGKELCSDYEAYGIPMRQNYRTHVKNNFITKGVDISVSIDPIFNEEGDEPGPDPEAPIEATIAEFLEAEVSNDVWYQLRGVITSIANTTYGNINIEDKTGEVYIYGLTATKQENGNDKSFAELGLQVNDTLTLVTLRGEHNGEPQGGGSDYPAYYISHVRPEQPEIPEGDPTALIISEYSEGTGYNKFIEITNVSEGEIDLAAYLLRIYTNGAEDNYTEAQLEGTLAAGASKVYTREDADLSLLPEGIDVETISKQVINFNGNDPMAIICNGEIADIFGTLGSSEDFAKDVTFRRASSVTAPSNTYKPEEWEQFDMTDLSGFGSHTFGQEPLEPITFVASAAGGNYYGTINGTEYYNYNVVFSDGSGTTYTFDIYGDAPATSGMTVTLPNGTYSLSTSADQQYTFYSEKSFITDEEGASENFTEGTLTIDPWQTIGELKIGEQEYILIFYSEIKLENQGPVEAPVGFENDVNIDSPKAYLTYNSVKGSLYSFRIELNGFNTGGYNAYLDLIAQLDANGHIMPGTYNAGENAEAFTLMIGENRSFCNYTDENYMQTNAMITGGYATVSESGIEVNVTVEGGSTVTSTYSGSIDYDAMLSNSPRFPSAGSNTGGNVDLSYNEATNAYGNIYSDCWHITIAPTYIFEGPALYLDLITGKASEEGIGGTYSCSDSGEAGTFLPGTAYINGSDFDNWGTVYYYCRNALHSGTYATISDGTITVTQHSFEVINEWGDKEVVCDIELNGIDPEGNTIHVVYENLTISVYDNSTSAFYSNF</sequence>
<keyword evidence="1" id="KW-0732">Signal</keyword>
<evidence type="ECO:0000313" key="3">
    <source>
        <dbReference type="EMBL" id="MBO8472954.1"/>
    </source>
</evidence>
<organism evidence="3 4">
    <name type="scientific">Candidatus Merdivivens pullicola</name>
    <dbReference type="NCBI Taxonomy" id="2840872"/>
    <lineage>
        <taxon>Bacteria</taxon>
        <taxon>Pseudomonadati</taxon>
        <taxon>Bacteroidota</taxon>
        <taxon>Bacteroidia</taxon>
        <taxon>Bacteroidales</taxon>
        <taxon>Muribaculaceae</taxon>
        <taxon>Muribaculaceae incertae sedis</taxon>
        <taxon>Candidatus Merdivivens</taxon>
    </lineage>
</organism>
<dbReference type="AlphaFoldDB" id="A0A9D9NGN1"/>
<proteinExistence type="predicted"/>
<dbReference type="PROSITE" id="PS51257">
    <property type="entry name" value="PROKAR_LIPOPROTEIN"/>
    <property type="match status" value="1"/>
</dbReference>
<feature type="domain" description="LTD" evidence="2">
    <location>
        <begin position="436"/>
        <end position="584"/>
    </location>
</feature>
<feature type="chain" id="PRO_5039195273" description="LTD domain-containing protein" evidence="1">
    <location>
        <begin position="25"/>
        <end position="1039"/>
    </location>
</feature>
<name>A0A9D9NGN1_9BACT</name>
<accession>A0A9D9NGN1</accession>
<evidence type="ECO:0000256" key="1">
    <source>
        <dbReference type="SAM" id="SignalP"/>
    </source>
</evidence>
<protein>
    <recommendedName>
        <fullName evidence="2">LTD domain-containing protein</fullName>
    </recommendedName>
</protein>
<evidence type="ECO:0000259" key="2">
    <source>
        <dbReference type="PROSITE" id="PS51841"/>
    </source>
</evidence>
<reference evidence="3" key="1">
    <citation type="submission" date="2020-10" db="EMBL/GenBank/DDBJ databases">
        <authorList>
            <person name="Gilroy R."/>
        </authorList>
    </citation>
    <scope>NUCLEOTIDE SEQUENCE</scope>
    <source>
        <strain evidence="3">B1-8020</strain>
    </source>
</reference>
<dbReference type="PROSITE" id="PS51841">
    <property type="entry name" value="LTD"/>
    <property type="match status" value="1"/>
</dbReference>
<comment type="caution">
    <text evidence="3">The sequence shown here is derived from an EMBL/GenBank/DDBJ whole genome shotgun (WGS) entry which is preliminary data.</text>
</comment>
<feature type="signal peptide" evidence="1">
    <location>
        <begin position="1"/>
        <end position="24"/>
    </location>
</feature>
<dbReference type="Proteomes" id="UP000823604">
    <property type="component" value="Unassembled WGS sequence"/>
</dbReference>